<accession>A0A5K1JSE9</accession>
<name>A0A5K1JSE9_9APHY</name>
<organism evidence="1">
    <name type="scientific">Ganoderma boninense</name>
    <dbReference type="NCBI Taxonomy" id="34458"/>
    <lineage>
        <taxon>Eukaryota</taxon>
        <taxon>Fungi</taxon>
        <taxon>Dikarya</taxon>
        <taxon>Basidiomycota</taxon>
        <taxon>Agaricomycotina</taxon>
        <taxon>Agaricomycetes</taxon>
        <taxon>Polyporales</taxon>
        <taxon>Polyporaceae</taxon>
        <taxon>Ganoderma</taxon>
    </lineage>
</organism>
<evidence type="ECO:0000313" key="1">
    <source>
        <dbReference type="EMBL" id="VWO94412.1"/>
    </source>
</evidence>
<dbReference type="AlphaFoldDB" id="A0A5K1JSE9"/>
<gene>
    <name evidence="1" type="primary">I1RP25</name>
</gene>
<protein>
    <submittedName>
        <fullName evidence="1">Uncharacterized protein</fullName>
    </submittedName>
</protein>
<reference evidence="1" key="1">
    <citation type="submission" date="2019-10" db="EMBL/GenBank/DDBJ databases">
        <authorList>
            <person name="Nor Muhammad N."/>
        </authorList>
    </citation>
    <scope>NUCLEOTIDE SEQUENCE</scope>
</reference>
<sequence>MIPNTNSPGTMFSIPRAQDAPHALGGQLAEQFSWNYDHVSSLWEYEGWIPQSAVDLARSHYAAYMVRRNDGLRVITLNTDLWYTCVYFTDLRRYLIIANNNEQRELL</sequence>
<dbReference type="EMBL" id="LR723958">
    <property type="protein sequence ID" value="VWO94412.1"/>
    <property type="molecule type" value="Genomic_DNA"/>
</dbReference>
<proteinExistence type="predicted"/>